<comment type="caution">
    <text evidence="1">The sequence shown here is derived from an EMBL/GenBank/DDBJ whole genome shotgun (WGS) entry which is preliminary data.</text>
</comment>
<organism evidence="1 2">
    <name type="scientific">Cetraspora pellucida</name>
    <dbReference type="NCBI Taxonomy" id="1433469"/>
    <lineage>
        <taxon>Eukaryota</taxon>
        <taxon>Fungi</taxon>
        <taxon>Fungi incertae sedis</taxon>
        <taxon>Mucoromycota</taxon>
        <taxon>Glomeromycotina</taxon>
        <taxon>Glomeromycetes</taxon>
        <taxon>Diversisporales</taxon>
        <taxon>Gigasporaceae</taxon>
        <taxon>Cetraspora</taxon>
    </lineage>
</organism>
<sequence>NLLFAKSDSTWATKRWFITKLKQLLPDENLAGHSFQVGGTTELVMHVTQQLLQQFLPKNTLINPTTIWNHLGQSALTQQLTPMQ</sequence>
<evidence type="ECO:0000313" key="2">
    <source>
        <dbReference type="Proteomes" id="UP000789366"/>
    </source>
</evidence>
<proteinExistence type="predicted"/>
<evidence type="ECO:0000313" key="1">
    <source>
        <dbReference type="EMBL" id="CAG8637930.1"/>
    </source>
</evidence>
<name>A0ACA9N9S5_9GLOM</name>
<protein>
    <submittedName>
        <fullName evidence="1">6907_t:CDS:1</fullName>
    </submittedName>
</protein>
<gene>
    <name evidence="1" type="ORF">SPELUC_LOCUS8455</name>
</gene>
<keyword evidence="2" id="KW-1185">Reference proteome</keyword>
<reference evidence="1" key="1">
    <citation type="submission" date="2021-06" db="EMBL/GenBank/DDBJ databases">
        <authorList>
            <person name="Kallberg Y."/>
            <person name="Tangrot J."/>
            <person name="Rosling A."/>
        </authorList>
    </citation>
    <scope>NUCLEOTIDE SEQUENCE</scope>
    <source>
        <strain evidence="1">28 12/20/2015</strain>
    </source>
</reference>
<feature type="non-terminal residue" evidence="1">
    <location>
        <position position="1"/>
    </location>
</feature>
<dbReference type="EMBL" id="CAJVPW010012691">
    <property type="protein sequence ID" value="CAG8637930.1"/>
    <property type="molecule type" value="Genomic_DNA"/>
</dbReference>
<dbReference type="Proteomes" id="UP000789366">
    <property type="component" value="Unassembled WGS sequence"/>
</dbReference>
<accession>A0ACA9N9S5</accession>